<dbReference type="OrthoDB" id="1932312at2759"/>
<proteinExistence type="predicted"/>
<protein>
    <submittedName>
        <fullName evidence="1">Uncharacterized protein</fullName>
    </submittedName>
</protein>
<accession>A0A4P9ZG28</accession>
<gene>
    <name evidence="1" type="ORF">METBISCDRAFT_26144</name>
</gene>
<evidence type="ECO:0000313" key="2">
    <source>
        <dbReference type="Proteomes" id="UP000268321"/>
    </source>
</evidence>
<dbReference type="SUPFAM" id="SSF50978">
    <property type="entry name" value="WD40 repeat-like"/>
    <property type="match status" value="1"/>
</dbReference>
<sequence length="291" mass="32034">MSLDQLQSWSCPDLKPIKFTLLDGLVIICKFYNGTGVFATATRKLALVDLASRDKVAIARDLVVLGSIDGNLQTARLGAKPAALCKLHSIQAHERLIIDLKIVTLRGRACIVSLGWDRFIKVLEVHEDGSVAPTGDPHQISTPGTFLEVLSFNDEVVVLVGRKDSSLLDVLSFGAERNLEYRYQIALSDAEYSTFRFVAMCITGRIFDSVPLVAVATSQEPYMWIVLVSLANIPEDDQPIKRSQIVANFNNFASQDKYSEARIAWNSNGTGLWVFGDDGAIRGLELEATQD</sequence>
<dbReference type="Proteomes" id="UP000268321">
    <property type="component" value="Unassembled WGS sequence"/>
</dbReference>
<dbReference type="AlphaFoldDB" id="A0A4P9ZG28"/>
<name>A0A4P9ZG28_9ASCO</name>
<keyword evidence="2" id="KW-1185">Reference proteome</keyword>
<dbReference type="InterPro" id="IPR036322">
    <property type="entry name" value="WD40_repeat_dom_sf"/>
</dbReference>
<dbReference type="EMBL" id="ML004435">
    <property type="protein sequence ID" value="RKP32024.1"/>
    <property type="molecule type" value="Genomic_DNA"/>
</dbReference>
<organism evidence="1 2">
    <name type="scientific">Metschnikowia bicuspidata</name>
    <dbReference type="NCBI Taxonomy" id="27322"/>
    <lineage>
        <taxon>Eukaryota</taxon>
        <taxon>Fungi</taxon>
        <taxon>Dikarya</taxon>
        <taxon>Ascomycota</taxon>
        <taxon>Saccharomycotina</taxon>
        <taxon>Pichiomycetes</taxon>
        <taxon>Metschnikowiaceae</taxon>
        <taxon>Metschnikowia</taxon>
    </lineage>
</organism>
<reference evidence="2" key="1">
    <citation type="journal article" date="2018" name="Nat. Microbiol.">
        <title>Leveraging single-cell genomics to expand the fungal tree of life.</title>
        <authorList>
            <person name="Ahrendt S.R."/>
            <person name="Quandt C.A."/>
            <person name="Ciobanu D."/>
            <person name="Clum A."/>
            <person name="Salamov A."/>
            <person name="Andreopoulos B."/>
            <person name="Cheng J.F."/>
            <person name="Woyke T."/>
            <person name="Pelin A."/>
            <person name="Henrissat B."/>
            <person name="Reynolds N.K."/>
            <person name="Benny G.L."/>
            <person name="Smith M.E."/>
            <person name="James T.Y."/>
            <person name="Grigoriev I.V."/>
        </authorList>
    </citation>
    <scope>NUCLEOTIDE SEQUENCE [LARGE SCALE GENOMIC DNA]</scope>
    <source>
        <strain evidence="2">Baker2002</strain>
    </source>
</reference>
<evidence type="ECO:0000313" key="1">
    <source>
        <dbReference type="EMBL" id="RKP32024.1"/>
    </source>
</evidence>